<dbReference type="Gene3D" id="3.40.190.10">
    <property type="entry name" value="Periplasmic binding protein-like II"/>
    <property type="match status" value="2"/>
</dbReference>
<keyword evidence="4" id="KW-0804">Transcription</keyword>
<reference evidence="7" key="2">
    <citation type="submission" date="2014-11" db="EMBL/GenBank/DDBJ databases">
        <title>Draft genome sequence of Hydrogenophaga intermedia S1.</title>
        <authorList>
            <person name="Gan H.M."/>
            <person name="Chew T.H."/>
            <person name="Stolz A."/>
        </authorList>
    </citation>
    <scope>NUCLEOTIDE SEQUENCE [LARGE SCALE GENOMIC DNA]</scope>
    <source>
        <strain evidence="7">S1</strain>
    </source>
</reference>
<accession>A0A1L1PD46</accession>
<dbReference type="InterPro" id="IPR000847">
    <property type="entry name" value="LysR_HTH_N"/>
</dbReference>
<feature type="domain" description="HTH lysR-type" evidence="5">
    <location>
        <begin position="1"/>
        <end position="58"/>
    </location>
</feature>
<protein>
    <submittedName>
        <fullName evidence="6">LysR family transcriptional regulator</fullName>
    </submittedName>
</protein>
<evidence type="ECO:0000256" key="3">
    <source>
        <dbReference type="ARBA" id="ARBA00023125"/>
    </source>
</evidence>
<comment type="similarity">
    <text evidence="1">Belongs to the LysR transcriptional regulatory family.</text>
</comment>
<dbReference type="PRINTS" id="PR00039">
    <property type="entry name" value="HTHLYSR"/>
</dbReference>
<dbReference type="Pfam" id="PF03466">
    <property type="entry name" value="LysR_substrate"/>
    <property type="match status" value="1"/>
</dbReference>
<gene>
    <name evidence="6" type="ORF">BN948_01092</name>
</gene>
<dbReference type="Gene3D" id="1.10.10.10">
    <property type="entry name" value="Winged helix-like DNA-binding domain superfamily/Winged helix DNA-binding domain"/>
    <property type="match status" value="1"/>
</dbReference>
<dbReference type="GO" id="GO:0003677">
    <property type="term" value="F:DNA binding"/>
    <property type="evidence" value="ECO:0007669"/>
    <property type="project" value="UniProtKB-KW"/>
</dbReference>
<evidence type="ECO:0000259" key="5">
    <source>
        <dbReference type="PROSITE" id="PS50931"/>
    </source>
</evidence>
<dbReference type="PANTHER" id="PTHR30346:SF0">
    <property type="entry name" value="HCA OPERON TRANSCRIPTIONAL ACTIVATOR HCAR"/>
    <property type="match status" value="1"/>
</dbReference>
<proteinExistence type="inferred from homology"/>
<dbReference type="EMBL" id="CCAE010000005">
    <property type="protein sequence ID" value="CDN86684.1"/>
    <property type="molecule type" value="Genomic_DNA"/>
</dbReference>
<evidence type="ECO:0000256" key="2">
    <source>
        <dbReference type="ARBA" id="ARBA00023015"/>
    </source>
</evidence>
<dbReference type="SUPFAM" id="SSF53850">
    <property type="entry name" value="Periplasmic binding protein-like II"/>
    <property type="match status" value="1"/>
</dbReference>
<dbReference type="FunFam" id="1.10.10.10:FF:000001">
    <property type="entry name" value="LysR family transcriptional regulator"/>
    <property type="match status" value="1"/>
</dbReference>
<dbReference type="InterPro" id="IPR005119">
    <property type="entry name" value="LysR_subst-bd"/>
</dbReference>
<evidence type="ECO:0000256" key="1">
    <source>
        <dbReference type="ARBA" id="ARBA00009437"/>
    </source>
</evidence>
<evidence type="ECO:0000313" key="7">
    <source>
        <dbReference type="Proteomes" id="UP000028878"/>
    </source>
</evidence>
<evidence type="ECO:0000313" key="6">
    <source>
        <dbReference type="EMBL" id="CDN86684.1"/>
    </source>
</evidence>
<dbReference type="InterPro" id="IPR036390">
    <property type="entry name" value="WH_DNA-bd_sf"/>
</dbReference>
<dbReference type="GO" id="GO:0032993">
    <property type="term" value="C:protein-DNA complex"/>
    <property type="evidence" value="ECO:0007669"/>
    <property type="project" value="TreeGrafter"/>
</dbReference>
<keyword evidence="2" id="KW-0805">Transcription regulation</keyword>
<evidence type="ECO:0000256" key="4">
    <source>
        <dbReference type="ARBA" id="ARBA00023163"/>
    </source>
</evidence>
<dbReference type="AlphaFoldDB" id="A0A1L1PD46"/>
<dbReference type="GO" id="GO:0003700">
    <property type="term" value="F:DNA-binding transcription factor activity"/>
    <property type="evidence" value="ECO:0007669"/>
    <property type="project" value="InterPro"/>
</dbReference>
<sequence>MDIKQLRYFVMVAEELSFSKAATRLHMSQPPLSQQIKALEEEMGVELFVRNRRAVRLTEAGQVFLRESRVLLDQFRTAVNVAINASRENVGTLRLGVATSGLFSVLPTLLALIRAEYPKVDVQLSDMQSEAQIQALSQGMLDLGIVHVSPQKLSLTRHPVHSENLSLVMPASHRLAASPDVPLSEFADEPMVALSRIHAPTVFDAAIACCAEAGFSPLIKHTARSPFTIFQMVRMGFGVALVPRSYRFGDYPGVVFHDLPASDLGRIRMELVWDERRGASLARTLAQRLAPRLAEALGTLRPPAP</sequence>
<keyword evidence="7" id="KW-1185">Reference proteome</keyword>
<dbReference type="Proteomes" id="UP000028878">
    <property type="component" value="Unassembled WGS sequence"/>
</dbReference>
<dbReference type="PROSITE" id="PS50931">
    <property type="entry name" value="HTH_LYSR"/>
    <property type="match status" value="1"/>
</dbReference>
<name>A0A1L1PD46_HYDIT</name>
<dbReference type="Pfam" id="PF00126">
    <property type="entry name" value="HTH_1"/>
    <property type="match status" value="1"/>
</dbReference>
<dbReference type="InterPro" id="IPR036388">
    <property type="entry name" value="WH-like_DNA-bd_sf"/>
</dbReference>
<dbReference type="PANTHER" id="PTHR30346">
    <property type="entry name" value="TRANSCRIPTIONAL DUAL REGULATOR HCAR-RELATED"/>
    <property type="match status" value="1"/>
</dbReference>
<organism evidence="6 7">
    <name type="scientific">Hydrogenophaga intermedia</name>
    <dbReference type="NCBI Taxonomy" id="65786"/>
    <lineage>
        <taxon>Bacteria</taxon>
        <taxon>Pseudomonadati</taxon>
        <taxon>Pseudomonadota</taxon>
        <taxon>Betaproteobacteria</taxon>
        <taxon>Burkholderiales</taxon>
        <taxon>Comamonadaceae</taxon>
        <taxon>Hydrogenophaga</taxon>
    </lineage>
</organism>
<keyword evidence="3" id="KW-0238">DNA-binding</keyword>
<dbReference type="SUPFAM" id="SSF46785">
    <property type="entry name" value="Winged helix' DNA-binding domain"/>
    <property type="match status" value="1"/>
</dbReference>
<dbReference type="RefSeq" id="WP_009519222.1">
    <property type="nucleotide sequence ID" value="NZ_CCAE010000005.1"/>
</dbReference>
<reference evidence="7" key="1">
    <citation type="submission" date="2014-02" db="EMBL/GenBank/DDBJ databases">
        <authorList>
            <person name="Gan H."/>
        </authorList>
    </citation>
    <scope>NUCLEOTIDE SEQUENCE [LARGE SCALE GENOMIC DNA]</scope>
    <source>
        <strain evidence="7">S1</strain>
    </source>
</reference>